<dbReference type="RefSeq" id="WP_200758863.1">
    <property type="nucleotide sequence ID" value="NZ_AP023366.1"/>
</dbReference>
<dbReference type="EMBL" id="AP023366">
    <property type="protein sequence ID" value="BCJ88220.1"/>
    <property type="molecule type" value="Genomic_DNA"/>
</dbReference>
<organism evidence="1 2">
    <name type="scientific">Effusibacillus dendaii</name>
    <dbReference type="NCBI Taxonomy" id="2743772"/>
    <lineage>
        <taxon>Bacteria</taxon>
        <taxon>Bacillati</taxon>
        <taxon>Bacillota</taxon>
        <taxon>Bacilli</taxon>
        <taxon>Bacillales</taxon>
        <taxon>Alicyclobacillaceae</taxon>
        <taxon>Effusibacillus</taxon>
    </lineage>
</organism>
<proteinExistence type="predicted"/>
<reference evidence="1 2" key="1">
    <citation type="submission" date="2020-08" db="EMBL/GenBank/DDBJ databases">
        <title>Complete Genome Sequence of Effusibacillus dendaii Strain skT53, Isolated from Farmland soil.</title>
        <authorList>
            <person name="Konishi T."/>
            <person name="Kawasaki H."/>
        </authorList>
    </citation>
    <scope>NUCLEOTIDE SEQUENCE [LARGE SCALE GENOMIC DNA]</scope>
    <source>
        <strain evidence="2">skT53</strain>
    </source>
</reference>
<dbReference type="Proteomes" id="UP000593802">
    <property type="component" value="Chromosome"/>
</dbReference>
<protein>
    <submittedName>
        <fullName evidence="1">Uncharacterized protein</fullName>
    </submittedName>
</protein>
<dbReference type="AlphaFoldDB" id="A0A7I8DHW6"/>
<keyword evidence="2" id="KW-1185">Reference proteome</keyword>
<evidence type="ECO:0000313" key="1">
    <source>
        <dbReference type="EMBL" id="BCJ88220.1"/>
    </source>
</evidence>
<name>A0A7I8DHW6_9BACL</name>
<gene>
    <name evidence="1" type="ORF">skT53_32050</name>
</gene>
<dbReference type="KEGG" id="eff:skT53_32050"/>
<accession>A0A7I8DHW6</accession>
<sequence>MDYLKNMFNPLPSVVSQLQQGCSEDPISISQSSVNRETIINLINNMQAVLFPGYFGPVEFINIQQH</sequence>
<evidence type="ECO:0000313" key="2">
    <source>
        <dbReference type="Proteomes" id="UP000593802"/>
    </source>
</evidence>